<dbReference type="AlphaFoldDB" id="A0A2W2HED5"/>
<evidence type="ECO:0000313" key="3">
    <source>
        <dbReference type="Proteomes" id="UP000248544"/>
    </source>
</evidence>
<name>A0A2W2HED5_9ACTN</name>
<dbReference type="Proteomes" id="UP000248544">
    <property type="component" value="Unassembled WGS sequence"/>
</dbReference>
<dbReference type="SUPFAM" id="SSF53850">
    <property type="entry name" value="Periplasmic binding protein-like II"/>
    <property type="match status" value="1"/>
</dbReference>
<dbReference type="Pfam" id="PF09084">
    <property type="entry name" value="NMT1"/>
    <property type="match status" value="1"/>
</dbReference>
<evidence type="ECO:0000259" key="1">
    <source>
        <dbReference type="Pfam" id="PF09084"/>
    </source>
</evidence>
<dbReference type="Gene3D" id="3.40.190.10">
    <property type="entry name" value="Periplasmic binding protein-like II"/>
    <property type="match status" value="1"/>
</dbReference>
<keyword evidence="3" id="KW-1185">Reference proteome</keyword>
<dbReference type="InterPro" id="IPR015168">
    <property type="entry name" value="SsuA/THI5"/>
</dbReference>
<proteinExistence type="predicted"/>
<dbReference type="RefSeq" id="WP_111165971.1">
    <property type="nucleotide sequence ID" value="NZ_POUA01000025.1"/>
</dbReference>
<sequence length="327" mass="34499">MHVGTHLKRLIAVAAVTAATACGGGVATTNPDGTRSFTVAVIEPDITTVPILAAVDDLRRAGHRVEIVELAEPELAMEGLARGDYAISAEATSPALIAIEQDAPIKIIADVIGNQWAVYGKPGISTCDDLGGRPFGIFSEGAVATAMAKDWARAQCKGGRQPEYLTIGGSNVRAQALLAGQIDATPLEVSDVVALESSGKSKFSQVVDFGKSLPDLHPQTVYANTEFLTEHREVAQEFITALVRRHAAINADAKYLVDLVAKYLPEEKPADMAKIAERYVSSGLFNAGALTEANVQGTIDFFARAGVIKPGMKAKDVADLSFIQAAK</sequence>
<gene>
    <name evidence="2" type="ORF">C1I98_05445</name>
</gene>
<organism evidence="2 3">
    <name type="scientific">Spongiactinospora gelatinilytica</name>
    <dbReference type="NCBI Taxonomy" id="2666298"/>
    <lineage>
        <taxon>Bacteria</taxon>
        <taxon>Bacillati</taxon>
        <taxon>Actinomycetota</taxon>
        <taxon>Actinomycetes</taxon>
        <taxon>Streptosporangiales</taxon>
        <taxon>Streptosporangiaceae</taxon>
        <taxon>Spongiactinospora</taxon>
    </lineage>
</organism>
<protein>
    <submittedName>
        <fullName evidence="2">ABC transporter substrate-binding protein</fullName>
    </submittedName>
</protein>
<dbReference type="PANTHER" id="PTHR30024">
    <property type="entry name" value="ALIPHATIC SULFONATES-BINDING PROTEIN-RELATED"/>
    <property type="match status" value="1"/>
</dbReference>
<evidence type="ECO:0000313" key="2">
    <source>
        <dbReference type="EMBL" id="PZG53339.1"/>
    </source>
</evidence>
<feature type="domain" description="SsuA/THI5-like" evidence="1">
    <location>
        <begin position="61"/>
        <end position="244"/>
    </location>
</feature>
<reference evidence="2 3" key="1">
    <citation type="submission" date="2018-01" db="EMBL/GenBank/DDBJ databases">
        <title>Draft genome sequence of Sphaerisporangium sp. 7K107.</title>
        <authorList>
            <person name="Sahin N."/>
            <person name="Saygin H."/>
            <person name="Ay H."/>
        </authorList>
    </citation>
    <scope>NUCLEOTIDE SEQUENCE [LARGE SCALE GENOMIC DNA]</scope>
    <source>
        <strain evidence="2 3">7K107</strain>
    </source>
</reference>
<comment type="caution">
    <text evidence="2">The sequence shown here is derived from an EMBL/GenBank/DDBJ whole genome shotgun (WGS) entry which is preliminary data.</text>
</comment>
<accession>A0A2W2HED5</accession>
<dbReference type="EMBL" id="POUA01000025">
    <property type="protein sequence ID" value="PZG53339.1"/>
    <property type="molecule type" value="Genomic_DNA"/>
</dbReference>